<evidence type="ECO:0000313" key="3">
    <source>
        <dbReference type="Proteomes" id="UP000231259"/>
    </source>
</evidence>
<evidence type="ECO:0000313" key="2">
    <source>
        <dbReference type="EMBL" id="PIL19901.1"/>
    </source>
</evidence>
<dbReference type="AlphaFoldDB" id="A0A2G8RES7"/>
<evidence type="ECO:0000256" key="1">
    <source>
        <dbReference type="SAM" id="MobiDB-lite"/>
    </source>
</evidence>
<proteinExistence type="predicted"/>
<feature type="compositionally biased region" description="Polar residues" evidence="1">
    <location>
        <begin position="92"/>
        <end position="101"/>
    </location>
</feature>
<organism evidence="2 3">
    <name type="scientific">Puniceibacterium antarcticum</name>
    <dbReference type="NCBI Taxonomy" id="1206336"/>
    <lineage>
        <taxon>Bacteria</taxon>
        <taxon>Pseudomonadati</taxon>
        <taxon>Pseudomonadota</taxon>
        <taxon>Alphaproteobacteria</taxon>
        <taxon>Rhodobacterales</taxon>
        <taxon>Paracoccaceae</taxon>
        <taxon>Puniceibacterium</taxon>
    </lineage>
</organism>
<protein>
    <submittedName>
        <fullName evidence="2">Uncharacterized protein</fullName>
    </submittedName>
</protein>
<gene>
    <name evidence="2" type="ORF">P775_12200</name>
</gene>
<comment type="caution">
    <text evidence="2">The sequence shown here is derived from an EMBL/GenBank/DDBJ whole genome shotgun (WGS) entry which is preliminary data.</text>
</comment>
<name>A0A2G8RES7_9RHOB</name>
<dbReference type="Proteomes" id="UP000231259">
    <property type="component" value="Unassembled WGS sequence"/>
</dbReference>
<reference evidence="2 3" key="1">
    <citation type="submission" date="2013-09" db="EMBL/GenBank/DDBJ databases">
        <title>Genome sequencing of Phaeobacter antarcticus sp. nov. SM1211.</title>
        <authorList>
            <person name="Zhang X.-Y."/>
            <person name="Liu C."/>
            <person name="Chen X.-L."/>
            <person name="Xie B.-B."/>
            <person name="Qin Q.-L."/>
            <person name="Rong J.-C."/>
            <person name="Zhang Y.-Z."/>
        </authorList>
    </citation>
    <scope>NUCLEOTIDE SEQUENCE [LARGE SCALE GENOMIC DNA]</scope>
    <source>
        <strain evidence="2 3">SM1211</strain>
    </source>
</reference>
<keyword evidence="3" id="KW-1185">Reference proteome</keyword>
<feature type="region of interest" description="Disordered" evidence="1">
    <location>
        <begin position="74"/>
        <end position="101"/>
    </location>
</feature>
<sequence length="101" mass="11571">MLEQHLHHARLLKGLAIEPDRLGVGHLILQAKPEEPHKRQPIAHLIFNLVVRQVVERAQHQRLEHEHGVIGFRQARHLRSGSGLRQTRSRIGRNSSQDTTA</sequence>
<accession>A0A2G8RES7</accession>
<dbReference type="EMBL" id="AWWI01000077">
    <property type="protein sequence ID" value="PIL19901.1"/>
    <property type="molecule type" value="Genomic_DNA"/>
</dbReference>